<feature type="transmembrane region" description="Helical" evidence="1">
    <location>
        <begin position="126"/>
        <end position="149"/>
    </location>
</feature>
<evidence type="ECO:0000313" key="4">
    <source>
        <dbReference type="Proteomes" id="UP000295719"/>
    </source>
</evidence>
<feature type="transmembrane region" description="Helical" evidence="1">
    <location>
        <begin position="333"/>
        <end position="354"/>
    </location>
</feature>
<dbReference type="Proteomes" id="UP000295719">
    <property type="component" value="Unassembled WGS sequence"/>
</dbReference>
<keyword evidence="1" id="KW-1133">Transmembrane helix</keyword>
<dbReference type="RefSeq" id="WP_131865887.1">
    <property type="nucleotide sequence ID" value="NZ_SMCR01000006.1"/>
</dbReference>
<protein>
    <submittedName>
        <fullName evidence="3">Peptidoglycan/LPS O-acetylase OafA/YrhL</fullName>
    </submittedName>
</protein>
<feature type="transmembrane region" description="Helical" evidence="1">
    <location>
        <begin position="300"/>
        <end position="321"/>
    </location>
</feature>
<evidence type="ECO:0000259" key="2">
    <source>
        <dbReference type="Pfam" id="PF01757"/>
    </source>
</evidence>
<dbReference type="OrthoDB" id="9767863at2"/>
<keyword evidence="1" id="KW-0812">Transmembrane</keyword>
<name>A0A4R3YRX6_9GAMM</name>
<dbReference type="Pfam" id="PF01757">
    <property type="entry name" value="Acyl_transf_3"/>
    <property type="match status" value="1"/>
</dbReference>
<dbReference type="InterPro" id="IPR002656">
    <property type="entry name" value="Acyl_transf_3_dom"/>
</dbReference>
<accession>A0A4R3YRX6</accession>
<evidence type="ECO:0000313" key="3">
    <source>
        <dbReference type="EMBL" id="TCV95201.1"/>
    </source>
</evidence>
<feature type="domain" description="Acyltransferase 3" evidence="2">
    <location>
        <begin position="40"/>
        <end position="377"/>
    </location>
</feature>
<comment type="caution">
    <text evidence="3">The sequence shown here is derived from an EMBL/GenBank/DDBJ whole genome shotgun (WGS) entry which is preliminary data.</text>
</comment>
<organism evidence="3 4">
    <name type="scientific">Biostraticola tofi</name>
    <dbReference type="NCBI Taxonomy" id="466109"/>
    <lineage>
        <taxon>Bacteria</taxon>
        <taxon>Pseudomonadati</taxon>
        <taxon>Pseudomonadota</taxon>
        <taxon>Gammaproteobacteria</taxon>
        <taxon>Enterobacterales</taxon>
        <taxon>Bruguierivoracaceae</taxon>
        <taxon>Biostraticola</taxon>
    </lineage>
</organism>
<dbReference type="GO" id="GO:0016020">
    <property type="term" value="C:membrane"/>
    <property type="evidence" value="ECO:0007669"/>
    <property type="project" value="TreeGrafter"/>
</dbReference>
<feature type="transmembrane region" description="Helical" evidence="1">
    <location>
        <begin position="85"/>
        <end position="106"/>
    </location>
</feature>
<feature type="transmembrane region" description="Helical" evidence="1">
    <location>
        <begin position="241"/>
        <end position="262"/>
    </location>
</feature>
<dbReference type="PANTHER" id="PTHR23028">
    <property type="entry name" value="ACETYLTRANSFERASE"/>
    <property type="match status" value="1"/>
</dbReference>
<dbReference type="AlphaFoldDB" id="A0A4R3YRX6"/>
<dbReference type="GO" id="GO:0000271">
    <property type="term" value="P:polysaccharide biosynthetic process"/>
    <property type="evidence" value="ECO:0007669"/>
    <property type="project" value="TreeGrafter"/>
</dbReference>
<gene>
    <name evidence="3" type="ORF">EDC52_106132</name>
</gene>
<feature type="transmembrane region" description="Helical" evidence="1">
    <location>
        <begin position="274"/>
        <end position="294"/>
    </location>
</feature>
<dbReference type="GO" id="GO:0016747">
    <property type="term" value="F:acyltransferase activity, transferring groups other than amino-acyl groups"/>
    <property type="evidence" value="ECO:0007669"/>
    <property type="project" value="InterPro"/>
</dbReference>
<feature type="transmembrane region" description="Helical" evidence="1">
    <location>
        <begin position="183"/>
        <end position="205"/>
    </location>
</feature>
<dbReference type="EMBL" id="SMCR01000006">
    <property type="protein sequence ID" value="TCV95201.1"/>
    <property type="molecule type" value="Genomic_DNA"/>
</dbReference>
<sequence length="409" mass="45401">MHDLFYLSLCLIPFVTCLWLYPLMKRQFAAEVNDNGKISTIDGLRGVAATAVIVHHGILMTNLFVDSHWEINAGYVADFSSLVHRVLTQLGSFGVTVFFMITGYLFWTKALKNGVGQVSVFYRRRLFRLVPMYLVAVTGVYLLSSVIGFTERMDAHYLVKSLSSWLSFGFIKGETLTDHKPGWLILCGVFWTLAIEIKFYVLFPLLASRFAQGRPRLGALAWTVVVLLLLHWSAVISSVQFSILFAFICGMMTATLQTFPGFCAETAAINRRPWLKTLMGIVALAAIGLGFYLFDFAYNGLAVLLIGLFFIITATGNDLWGLLNARPLRFSGLISYSTYLLHGLVLSASFTWVYPRLGAMAALGIAFVGVIVLSALSYLKIEKPFMALGHRKPEACSGQTQGGPSYLER</sequence>
<feature type="transmembrane region" description="Helical" evidence="1">
    <location>
        <begin position="217"/>
        <end position="235"/>
    </location>
</feature>
<dbReference type="InterPro" id="IPR050879">
    <property type="entry name" value="Acyltransferase_3"/>
</dbReference>
<feature type="transmembrane region" description="Helical" evidence="1">
    <location>
        <begin position="44"/>
        <end position="65"/>
    </location>
</feature>
<keyword evidence="1" id="KW-0472">Membrane</keyword>
<reference evidence="3 4" key="1">
    <citation type="submission" date="2019-03" db="EMBL/GenBank/DDBJ databases">
        <title>Genomic Encyclopedia of Type Strains, Phase IV (KMG-IV): sequencing the most valuable type-strain genomes for metagenomic binning, comparative biology and taxonomic classification.</title>
        <authorList>
            <person name="Goeker M."/>
        </authorList>
    </citation>
    <scope>NUCLEOTIDE SEQUENCE [LARGE SCALE GENOMIC DNA]</scope>
    <source>
        <strain evidence="3 4">DSM 19580</strain>
    </source>
</reference>
<dbReference type="PANTHER" id="PTHR23028:SF53">
    <property type="entry name" value="ACYL_TRANSF_3 DOMAIN-CONTAINING PROTEIN"/>
    <property type="match status" value="1"/>
</dbReference>
<keyword evidence="4" id="KW-1185">Reference proteome</keyword>
<feature type="transmembrane region" description="Helical" evidence="1">
    <location>
        <begin position="360"/>
        <end position="379"/>
    </location>
</feature>
<feature type="transmembrane region" description="Helical" evidence="1">
    <location>
        <begin position="6"/>
        <end position="23"/>
    </location>
</feature>
<proteinExistence type="predicted"/>
<evidence type="ECO:0000256" key="1">
    <source>
        <dbReference type="SAM" id="Phobius"/>
    </source>
</evidence>